<dbReference type="PROSITE" id="PS50222">
    <property type="entry name" value="EF_HAND_2"/>
    <property type="match status" value="1"/>
</dbReference>
<dbReference type="InterPro" id="IPR011992">
    <property type="entry name" value="EF-hand-dom_pair"/>
</dbReference>
<dbReference type="SUPFAM" id="SSF49742">
    <property type="entry name" value="PHM/PNGase F"/>
    <property type="match status" value="2"/>
</dbReference>
<keyword evidence="5" id="KW-1185">Reference proteome</keyword>
<dbReference type="InterPro" id="IPR018247">
    <property type="entry name" value="EF_Hand_1_Ca_BS"/>
</dbReference>
<dbReference type="InterPro" id="IPR014784">
    <property type="entry name" value="Cu2_ascorb_mOase-like_C"/>
</dbReference>
<dbReference type="SUPFAM" id="SSF52833">
    <property type="entry name" value="Thioredoxin-like"/>
    <property type="match status" value="1"/>
</dbReference>
<dbReference type="PANTHER" id="PTHR43640">
    <property type="entry name" value="OS07G0260300 PROTEIN"/>
    <property type="match status" value="1"/>
</dbReference>
<evidence type="ECO:0000259" key="3">
    <source>
        <dbReference type="PROSITE" id="PS50222"/>
    </source>
</evidence>
<keyword evidence="1" id="KW-1015">Disulfide bond</keyword>
<reference evidence="4 5" key="1">
    <citation type="submission" date="2023-06" db="EMBL/GenBank/DDBJ databases">
        <title>Roseiconus lacunae JC819 isolated from Gulf of Mannar region, Tamil Nadu.</title>
        <authorList>
            <person name="Pk S."/>
            <person name="Ch S."/>
            <person name="Ch V.R."/>
        </authorList>
    </citation>
    <scope>NUCLEOTIDE SEQUENCE [LARGE SCALE GENOMIC DNA]</scope>
    <source>
        <strain evidence="4 5">JC819</strain>
    </source>
</reference>
<dbReference type="InterPro" id="IPR008977">
    <property type="entry name" value="PHM/PNGase_F_dom_sf"/>
</dbReference>
<dbReference type="Proteomes" id="UP001239462">
    <property type="component" value="Unassembled WGS sequence"/>
</dbReference>
<evidence type="ECO:0000313" key="5">
    <source>
        <dbReference type="Proteomes" id="UP001239462"/>
    </source>
</evidence>
<dbReference type="InterPro" id="IPR036939">
    <property type="entry name" value="Cu2_ascorb_mOase_N_sf"/>
</dbReference>
<feature type="domain" description="EF-hand" evidence="3">
    <location>
        <begin position="657"/>
        <end position="692"/>
    </location>
</feature>
<evidence type="ECO:0000313" key="4">
    <source>
        <dbReference type="EMBL" id="MDM4018585.1"/>
    </source>
</evidence>
<protein>
    <submittedName>
        <fullName evidence="4">Redoxin domain-containing protein</fullName>
    </submittedName>
</protein>
<dbReference type="InterPro" id="IPR002048">
    <property type="entry name" value="EF_hand_dom"/>
</dbReference>
<dbReference type="EMBL" id="JASZZN010000023">
    <property type="protein sequence ID" value="MDM4018585.1"/>
    <property type="molecule type" value="Genomic_DNA"/>
</dbReference>
<feature type="chain" id="PRO_5045802262" evidence="2">
    <location>
        <begin position="32"/>
        <end position="696"/>
    </location>
</feature>
<accession>A0ABT7PQ04</accession>
<dbReference type="PANTHER" id="PTHR43640:SF1">
    <property type="entry name" value="THIOREDOXIN-DEPENDENT PEROXIREDOXIN"/>
    <property type="match status" value="1"/>
</dbReference>
<gene>
    <name evidence="4" type="ORF">QTN89_24245</name>
</gene>
<dbReference type="SUPFAM" id="SSF47473">
    <property type="entry name" value="EF-hand"/>
    <property type="match status" value="1"/>
</dbReference>
<dbReference type="Gene3D" id="1.10.238.10">
    <property type="entry name" value="EF-hand"/>
    <property type="match status" value="1"/>
</dbReference>
<feature type="signal peptide" evidence="2">
    <location>
        <begin position="1"/>
        <end position="31"/>
    </location>
</feature>
<dbReference type="Gene3D" id="2.60.120.310">
    <property type="entry name" value="Copper type II, ascorbate-dependent monooxygenase, N-terminal domain"/>
    <property type="match status" value="1"/>
</dbReference>
<keyword evidence="2" id="KW-0732">Signal</keyword>
<evidence type="ECO:0000256" key="2">
    <source>
        <dbReference type="SAM" id="SignalP"/>
    </source>
</evidence>
<dbReference type="RefSeq" id="WP_289166460.1">
    <property type="nucleotide sequence ID" value="NZ_JASZZN010000023.1"/>
</dbReference>
<proteinExistence type="predicted"/>
<dbReference type="PROSITE" id="PS00018">
    <property type="entry name" value="EF_HAND_1"/>
    <property type="match status" value="1"/>
</dbReference>
<comment type="caution">
    <text evidence="4">The sequence shown here is derived from an EMBL/GenBank/DDBJ whole genome shotgun (WGS) entry which is preliminary data.</text>
</comment>
<evidence type="ECO:0000256" key="1">
    <source>
        <dbReference type="ARBA" id="ARBA00023157"/>
    </source>
</evidence>
<organism evidence="4 5">
    <name type="scientific">Roseiconus lacunae</name>
    <dbReference type="NCBI Taxonomy" id="2605694"/>
    <lineage>
        <taxon>Bacteria</taxon>
        <taxon>Pseudomonadati</taxon>
        <taxon>Planctomycetota</taxon>
        <taxon>Planctomycetia</taxon>
        <taxon>Pirellulales</taxon>
        <taxon>Pirellulaceae</taxon>
        <taxon>Roseiconus</taxon>
    </lineage>
</organism>
<dbReference type="Gene3D" id="3.40.30.10">
    <property type="entry name" value="Glutaredoxin"/>
    <property type="match status" value="1"/>
</dbReference>
<dbReference type="InterPro" id="IPR036249">
    <property type="entry name" value="Thioredoxin-like_sf"/>
</dbReference>
<dbReference type="InterPro" id="IPR047262">
    <property type="entry name" value="PRX-like1"/>
</dbReference>
<sequence length="696" mass="77847">MRFSIHCDSFRVIAVGALLVSLVAGSPYTNADGGPEDHSFELPGIDDSVVKLTRRSASPVNVIFLVGTECPLVKIYASRVSKTVQEINRSHPKHSPAVRLIGLCSTVQDSIDDLQAFADDQQIEFTLAKDFDGSVGKRLGATRTSEVLVLDQDLAIRYQGRVDDEYEPGVSRTKVTRHDLRQAIDEILAGRPVSVPVTKPVGCLIGYATEGPVTTELTYTRDIAPILDRQCNECHRRGDIGPFALTDYAEVVGWGPMMVEVIDEQRMPPWHADPKFGTFVNARHMPDSEKQMVRDWVDGGMPYGDLTDLQKETSPASLAIADDGSEWQFSREPDLIVSMSDHSFEVPADQSVDYQYYVVDPGFKEDTWVVGTEVQPGNRSVVHHCIVFIRPPDDANFRGVGWLGAYVPGQRGAEFPEGYARRIPAGSKLVFQMHYTPTGTKQTDQTRIGLLLGKEENVTHEIITLTAINSEFEIPPNAQDHAVRASIRRLPERGELLAIAPHMHLRGKSFRVFAEPIMSSPDSHASDNPSSSEILLSVPHYDFNWQHVYAFADPLPLSSVDKIWFEATFDNSSSNPFNPDPAAAVFWGDQTDEEMAIGFFEVSIPRQPIAQRTRTVKAKSDSPQLNDEERRRAKQFAEQYIHRWDANHDGKLVSEELPKSIARFGMDQLDRNRNGVLETDEIERLYQQHLKKPASR</sequence>
<dbReference type="Gene3D" id="2.60.120.230">
    <property type="match status" value="1"/>
</dbReference>
<name>A0ABT7PQ04_9BACT</name>